<evidence type="ECO:0000256" key="1">
    <source>
        <dbReference type="SAM" id="MobiDB-lite"/>
    </source>
</evidence>
<gene>
    <name evidence="2" type="ORF">CDAR_614321</name>
</gene>
<comment type="caution">
    <text evidence="2">The sequence shown here is derived from an EMBL/GenBank/DDBJ whole genome shotgun (WGS) entry which is preliminary data.</text>
</comment>
<reference evidence="2 3" key="1">
    <citation type="submission" date="2021-06" db="EMBL/GenBank/DDBJ databases">
        <title>Caerostris darwini draft genome.</title>
        <authorList>
            <person name="Kono N."/>
            <person name="Arakawa K."/>
        </authorList>
    </citation>
    <scope>NUCLEOTIDE SEQUENCE [LARGE SCALE GENOMIC DNA]</scope>
</reference>
<dbReference type="AlphaFoldDB" id="A0AAV4MEC7"/>
<evidence type="ECO:0000313" key="3">
    <source>
        <dbReference type="Proteomes" id="UP001054837"/>
    </source>
</evidence>
<keyword evidence="3" id="KW-1185">Reference proteome</keyword>
<accession>A0AAV4MEC7</accession>
<sequence>MPQIILCLPVLHNKDVFCSADAEDQRPFGAESRTSAHSHALYEQLKLIPRKVRPRGREGGIGTTPPPPISSALMKGGISIRQ</sequence>
<protein>
    <submittedName>
        <fullName evidence="2">Uncharacterized protein</fullName>
    </submittedName>
</protein>
<evidence type="ECO:0000313" key="2">
    <source>
        <dbReference type="EMBL" id="GIX69791.1"/>
    </source>
</evidence>
<name>A0AAV4MEC7_9ARAC</name>
<proteinExistence type="predicted"/>
<dbReference type="EMBL" id="BPLQ01000304">
    <property type="protein sequence ID" value="GIX69791.1"/>
    <property type="molecule type" value="Genomic_DNA"/>
</dbReference>
<dbReference type="Proteomes" id="UP001054837">
    <property type="component" value="Unassembled WGS sequence"/>
</dbReference>
<feature type="region of interest" description="Disordered" evidence="1">
    <location>
        <begin position="52"/>
        <end position="82"/>
    </location>
</feature>
<organism evidence="2 3">
    <name type="scientific">Caerostris darwini</name>
    <dbReference type="NCBI Taxonomy" id="1538125"/>
    <lineage>
        <taxon>Eukaryota</taxon>
        <taxon>Metazoa</taxon>
        <taxon>Ecdysozoa</taxon>
        <taxon>Arthropoda</taxon>
        <taxon>Chelicerata</taxon>
        <taxon>Arachnida</taxon>
        <taxon>Araneae</taxon>
        <taxon>Araneomorphae</taxon>
        <taxon>Entelegynae</taxon>
        <taxon>Araneoidea</taxon>
        <taxon>Araneidae</taxon>
        <taxon>Caerostris</taxon>
    </lineage>
</organism>